<name>A0ABD3C171_9LAMI</name>
<dbReference type="PROSITE" id="PS50115">
    <property type="entry name" value="ARFGAP"/>
    <property type="match status" value="1"/>
</dbReference>
<dbReference type="Pfam" id="PF01412">
    <property type="entry name" value="ArfGap"/>
    <property type="match status" value="1"/>
</dbReference>
<evidence type="ECO:0000256" key="2">
    <source>
        <dbReference type="PROSITE-ProRule" id="PRU00288"/>
    </source>
</evidence>
<dbReference type="InterPro" id="IPR051282">
    <property type="entry name" value="Arf-GAP_GTPase_ANK_PH"/>
</dbReference>
<reference evidence="5" key="1">
    <citation type="journal article" date="2024" name="IScience">
        <title>Strigolactones Initiate the Formation of Haustorium-like Structures in Castilleja.</title>
        <authorList>
            <person name="Buerger M."/>
            <person name="Peterson D."/>
            <person name="Chory J."/>
        </authorList>
    </citation>
    <scope>NUCLEOTIDE SEQUENCE [LARGE SCALE GENOMIC DNA]</scope>
</reference>
<dbReference type="InterPro" id="IPR037278">
    <property type="entry name" value="ARFGAP/RecO"/>
</dbReference>
<keyword evidence="1 2" id="KW-0862">Zinc</keyword>
<dbReference type="InterPro" id="IPR038508">
    <property type="entry name" value="ArfGAP_dom_sf"/>
</dbReference>
<dbReference type="GO" id="GO:0008270">
    <property type="term" value="F:zinc ion binding"/>
    <property type="evidence" value="ECO:0007669"/>
    <property type="project" value="UniProtKB-KW"/>
</dbReference>
<evidence type="ECO:0000256" key="1">
    <source>
        <dbReference type="ARBA" id="ARBA00022771"/>
    </source>
</evidence>
<comment type="caution">
    <text evidence="4">The sequence shown here is derived from an EMBL/GenBank/DDBJ whole genome shotgun (WGS) entry which is preliminary data.</text>
</comment>
<sequence>MSTEQGNGGIENGPGYRLFELLRRDASSNWNYIPKKQNVSSNTKRRLESLLSAAGNELCADCRAPEPKWVSFNIGAFVCIKCSGVHRSLGVHISKVQKFVTCRVDSCTSAR</sequence>
<dbReference type="SUPFAM" id="SSF57863">
    <property type="entry name" value="ArfGap/RecO-like zinc finger"/>
    <property type="match status" value="1"/>
</dbReference>
<feature type="domain" description="Arf-GAP" evidence="3">
    <location>
        <begin position="44"/>
        <end position="111"/>
    </location>
</feature>
<keyword evidence="1 2" id="KW-0863">Zinc-finger</keyword>
<evidence type="ECO:0000259" key="3">
    <source>
        <dbReference type="PROSITE" id="PS50115"/>
    </source>
</evidence>
<evidence type="ECO:0000313" key="4">
    <source>
        <dbReference type="EMBL" id="KAL3622615.1"/>
    </source>
</evidence>
<dbReference type="Gene3D" id="1.10.220.150">
    <property type="entry name" value="Arf GTPase activating protein"/>
    <property type="match status" value="1"/>
</dbReference>
<dbReference type="PANTHER" id="PTHR45819">
    <property type="entry name" value="CENTAURIN-GAMMA-1A"/>
    <property type="match status" value="1"/>
</dbReference>
<dbReference type="EMBL" id="JAVIJP010000060">
    <property type="protein sequence ID" value="KAL3622615.1"/>
    <property type="molecule type" value="Genomic_DNA"/>
</dbReference>
<accession>A0ABD3C171</accession>
<dbReference type="AlphaFoldDB" id="A0ABD3C171"/>
<keyword evidence="5" id="KW-1185">Reference proteome</keyword>
<dbReference type="SMART" id="SM00105">
    <property type="entry name" value="ArfGap"/>
    <property type="match status" value="1"/>
</dbReference>
<dbReference type="Proteomes" id="UP001632038">
    <property type="component" value="Unassembled WGS sequence"/>
</dbReference>
<keyword evidence="1 2" id="KW-0479">Metal-binding</keyword>
<evidence type="ECO:0000313" key="5">
    <source>
        <dbReference type="Proteomes" id="UP001632038"/>
    </source>
</evidence>
<organism evidence="4 5">
    <name type="scientific">Castilleja foliolosa</name>
    <dbReference type="NCBI Taxonomy" id="1961234"/>
    <lineage>
        <taxon>Eukaryota</taxon>
        <taxon>Viridiplantae</taxon>
        <taxon>Streptophyta</taxon>
        <taxon>Embryophyta</taxon>
        <taxon>Tracheophyta</taxon>
        <taxon>Spermatophyta</taxon>
        <taxon>Magnoliopsida</taxon>
        <taxon>eudicotyledons</taxon>
        <taxon>Gunneridae</taxon>
        <taxon>Pentapetalae</taxon>
        <taxon>asterids</taxon>
        <taxon>lamiids</taxon>
        <taxon>Lamiales</taxon>
        <taxon>Orobanchaceae</taxon>
        <taxon>Pedicularideae</taxon>
        <taxon>Castillejinae</taxon>
        <taxon>Castilleja</taxon>
    </lineage>
</organism>
<dbReference type="InterPro" id="IPR001164">
    <property type="entry name" value="ArfGAP_dom"/>
</dbReference>
<dbReference type="PRINTS" id="PR00405">
    <property type="entry name" value="REVINTRACTNG"/>
</dbReference>
<protein>
    <submittedName>
        <fullName evidence="4">Arf-GAP with coiled-coil, ANK repeat and PH domain-containing protein 2</fullName>
    </submittedName>
</protein>
<gene>
    <name evidence="4" type="primary">ACAP2</name>
    <name evidence="4" type="ORF">CASFOL_034026</name>
</gene>
<dbReference type="PANTHER" id="PTHR45819:SF5">
    <property type="entry name" value="CENTAURIN-GAMMA-1A"/>
    <property type="match status" value="1"/>
</dbReference>
<proteinExistence type="predicted"/>